<dbReference type="HAMAP" id="MF_01337_B">
    <property type="entry name" value="Ribosomal_uL18_B"/>
    <property type="match status" value="1"/>
</dbReference>
<dbReference type="GO" id="GO:0003735">
    <property type="term" value="F:structural constituent of ribosome"/>
    <property type="evidence" value="ECO:0007669"/>
    <property type="project" value="InterPro"/>
</dbReference>
<name>A0A419W6V5_9BACT</name>
<evidence type="ECO:0000256" key="2">
    <source>
        <dbReference type="ARBA" id="ARBA00022730"/>
    </source>
</evidence>
<dbReference type="NCBIfam" id="TIGR00060">
    <property type="entry name" value="L18_bact"/>
    <property type="match status" value="1"/>
</dbReference>
<accession>A0A419W6V5</accession>
<dbReference type="PANTHER" id="PTHR12899">
    <property type="entry name" value="39S RIBOSOMAL PROTEIN L18, MITOCHONDRIAL"/>
    <property type="match status" value="1"/>
</dbReference>
<evidence type="ECO:0000256" key="4">
    <source>
        <dbReference type="ARBA" id="ARBA00022980"/>
    </source>
</evidence>
<dbReference type="InterPro" id="IPR057268">
    <property type="entry name" value="Ribosomal_L18"/>
</dbReference>
<dbReference type="GO" id="GO:0008097">
    <property type="term" value="F:5S rRNA binding"/>
    <property type="evidence" value="ECO:0007669"/>
    <property type="project" value="TreeGrafter"/>
</dbReference>
<reference evidence="8 9" key="1">
    <citation type="submission" date="2018-09" db="EMBL/GenBank/DDBJ databases">
        <title>Genomic Encyclopedia of Archaeal and Bacterial Type Strains, Phase II (KMG-II): from individual species to whole genera.</title>
        <authorList>
            <person name="Goeker M."/>
        </authorList>
    </citation>
    <scope>NUCLEOTIDE SEQUENCE [LARGE SCALE GENOMIC DNA]</scope>
    <source>
        <strain evidence="8 9">DSM 27148</strain>
    </source>
</reference>
<comment type="similarity">
    <text evidence="1 7">Belongs to the universal ribosomal protein uL18 family.</text>
</comment>
<sequence length="118" mass="12891">MALTKQERRFRIKKRIRKIVSGTADRPRLNVFRSNKQIYAQLVDDLAGTTLLSVSSLDKDITAATGTKSEKAGLVGKALAEKAAAAGIIDVVFDRNGYLYHGRVKQLADAAREGGLKF</sequence>
<gene>
    <name evidence="7" type="primary">rplR</name>
    <name evidence="8" type="ORF">BC643_1543</name>
</gene>
<comment type="subunit">
    <text evidence="7">Part of the 50S ribosomal subunit; part of the 5S rRNA/L5/L18/L25 subcomplex. Contacts the 5S and 23S rRNAs.</text>
</comment>
<dbReference type="GO" id="GO:0006412">
    <property type="term" value="P:translation"/>
    <property type="evidence" value="ECO:0007669"/>
    <property type="project" value="UniProtKB-UniRule"/>
</dbReference>
<keyword evidence="2 7" id="KW-0699">rRNA-binding</keyword>
<comment type="caution">
    <text evidence="8">The sequence shown here is derived from an EMBL/GenBank/DDBJ whole genome shotgun (WGS) entry which is preliminary data.</text>
</comment>
<protein>
    <recommendedName>
        <fullName evidence="6 7">Large ribosomal subunit protein uL18</fullName>
    </recommendedName>
</protein>
<evidence type="ECO:0000313" key="8">
    <source>
        <dbReference type="EMBL" id="RKD91194.1"/>
    </source>
</evidence>
<dbReference type="SUPFAM" id="SSF53137">
    <property type="entry name" value="Translational machinery components"/>
    <property type="match status" value="1"/>
</dbReference>
<evidence type="ECO:0000313" key="9">
    <source>
        <dbReference type="Proteomes" id="UP000283387"/>
    </source>
</evidence>
<evidence type="ECO:0000256" key="6">
    <source>
        <dbReference type="ARBA" id="ARBA00035197"/>
    </source>
</evidence>
<dbReference type="PANTHER" id="PTHR12899:SF3">
    <property type="entry name" value="LARGE RIBOSOMAL SUBUNIT PROTEIN UL18M"/>
    <property type="match status" value="1"/>
</dbReference>
<keyword evidence="4 7" id="KW-0689">Ribosomal protein</keyword>
<dbReference type="AlphaFoldDB" id="A0A419W6V5"/>
<evidence type="ECO:0000256" key="7">
    <source>
        <dbReference type="HAMAP-Rule" id="MF_01337"/>
    </source>
</evidence>
<evidence type="ECO:0000256" key="5">
    <source>
        <dbReference type="ARBA" id="ARBA00023274"/>
    </source>
</evidence>
<dbReference type="EMBL" id="RAPN01000001">
    <property type="protein sequence ID" value="RKD91194.1"/>
    <property type="molecule type" value="Genomic_DNA"/>
</dbReference>
<comment type="function">
    <text evidence="7">This is one of the proteins that bind and probably mediate the attachment of the 5S RNA into the large ribosomal subunit, where it forms part of the central protuberance.</text>
</comment>
<keyword evidence="9" id="KW-1185">Reference proteome</keyword>
<proteinExistence type="inferred from homology"/>
<dbReference type="FunFam" id="3.30.420.100:FF:000003">
    <property type="entry name" value="50S ribosomal protein L18"/>
    <property type="match status" value="1"/>
</dbReference>
<dbReference type="RefSeq" id="WP_120272518.1">
    <property type="nucleotide sequence ID" value="NZ_RAPN01000001.1"/>
</dbReference>
<dbReference type="OrthoDB" id="9810939at2"/>
<organism evidence="8 9">
    <name type="scientific">Mangrovibacterium diazotrophicum</name>
    <dbReference type="NCBI Taxonomy" id="1261403"/>
    <lineage>
        <taxon>Bacteria</taxon>
        <taxon>Pseudomonadati</taxon>
        <taxon>Bacteroidota</taxon>
        <taxon>Bacteroidia</taxon>
        <taxon>Marinilabiliales</taxon>
        <taxon>Prolixibacteraceae</taxon>
        <taxon>Mangrovibacterium</taxon>
    </lineage>
</organism>
<evidence type="ECO:0000256" key="1">
    <source>
        <dbReference type="ARBA" id="ARBA00007116"/>
    </source>
</evidence>
<keyword evidence="5 7" id="KW-0687">Ribonucleoprotein</keyword>
<dbReference type="InterPro" id="IPR005484">
    <property type="entry name" value="Ribosomal_uL18_bac/plant/anim"/>
</dbReference>
<dbReference type="Gene3D" id="3.30.420.100">
    <property type="match status" value="1"/>
</dbReference>
<dbReference type="GO" id="GO:0022625">
    <property type="term" value="C:cytosolic large ribosomal subunit"/>
    <property type="evidence" value="ECO:0007669"/>
    <property type="project" value="TreeGrafter"/>
</dbReference>
<dbReference type="InterPro" id="IPR004389">
    <property type="entry name" value="Ribosomal_uL18_bac-type"/>
</dbReference>
<dbReference type="CDD" id="cd00432">
    <property type="entry name" value="Ribosomal_L18_L5e"/>
    <property type="match status" value="1"/>
</dbReference>
<keyword evidence="3 7" id="KW-0694">RNA-binding</keyword>
<dbReference type="Pfam" id="PF00861">
    <property type="entry name" value="Ribosomal_L18p"/>
    <property type="match status" value="1"/>
</dbReference>
<evidence type="ECO:0000256" key="3">
    <source>
        <dbReference type="ARBA" id="ARBA00022884"/>
    </source>
</evidence>
<dbReference type="Proteomes" id="UP000283387">
    <property type="component" value="Unassembled WGS sequence"/>
</dbReference>